<keyword evidence="3" id="KW-0862">Zinc</keyword>
<proteinExistence type="predicted"/>
<comment type="caution">
    <text evidence="7">The sequence shown here is derived from an EMBL/GenBank/DDBJ whole genome shotgun (WGS) entry which is preliminary data.</text>
</comment>
<dbReference type="EMBL" id="CALNXK010000285">
    <property type="protein sequence ID" value="CAH3180852.1"/>
    <property type="molecule type" value="Genomic_DNA"/>
</dbReference>
<dbReference type="SMART" id="SM00980">
    <property type="entry name" value="THAP"/>
    <property type="match status" value="1"/>
</dbReference>
<evidence type="ECO:0000256" key="3">
    <source>
        <dbReference type="ARBA" id="ARBA00022833"/>
    </source>
</evidence>
<feature type="non-terminal residue" evidence="7">
    <location>
        <position position="184"/>
    </location>
</feature>
<name>A0ABN8RNK9_9CNID</name>
<accession>A0ABN8RNK9</accession>
<dbReference type="SUPFAM" id="SSF57716">
    <property type="entry name" value="Glucocorticoid receptor-like (DNA-binding domain)"/>
    <property type="match status" value="1"/>
</dbReference>
<evidence type="ECO:0000259" key="6">
    <source>
        <dbReference type="PROSITE" id="PS50950"/>
    </source>
</evidence>
<dbReference type="Pfam" id="PF05485">
    <property type="entry name" value="THAP"/>
    <property type="match status" value="1"/>
</dbReference>
<organism evidence="7 8">
    <name type="scientific">Porites lobata</name>
    <dbReference type="NCBI Taxonomy" id="104759"/>
    <lineage>
        <taxon>Eukaryota</taxon>
        <taxon>Metazoa</taxon>
        <taxon>Cnidaria</taxon>
        <taxon>Anthozoa</taxon>
        <taxon>Hexacorallia</taxon>
        <taxon>Scleractinia</taxon>
        <taxon>Fungiina</taxon>
        <taxon>Poritidae</taxon>
        <taxon>Porites</taxon>
    </lineage>
</organism>
<evidence type="ECO:0000256" key="4">
    <source>
        <dbReference type="ARBA" id="ARBA00023125"/>
    </source>
</evidence>
<keyword evidence="1" id="KW-0479">Metal-binding</keyword>
<dbReference type="InterPro" id="IPR006612">
    <property type="entry name" value="THAP_Znf"/>
</dbReference>
<keyword evidence="2 5" id="KW-0863">Zinc-finger</keyword>
<keyword evidence="8" id="KW-1185">Reference proteome</keyword>
<gene>
    <name evidence="7" type="ORF">PLOB_00023958</name>
</gene>
<sequence length="184" mass="21610">MVEKCVVFGCSNSRNVEKGISMHKIPSDNDPRPEVRRRRQRWIKFVNETRKHWTPGKTSSIYTRIPDFGVSILVTTVCSVHFKPEDFTRPFQSNLKRLLREDEFGVCVWPTIHVGKRATENERQGSPTKRQKRMASNLLLDLLLSPCFRQVLYQIMSNVFFLYRMSDRPKKGCPIWIRRAQPLS</sequence>
<keyword evidence="4 5" id="KW-0238">DNA-binding</keyword>
<dbReference type="PROSITE" id="PS50950">
    <property type="entry name" value="ZF_THAP"/>
    <property type="match status" value="1"/>
</dbReference>
<dbReference type="Proteomes" id="UP001159405">
    <property type="component" value="Unassembled WGS sequence"/>
</dbReference>
<evidence type="ECO:0000313" key="7">
    <source>
        <dbReference type="EMBL" id="CAH3180852.1"/>
    </source>
</evidence>
<evidence type="ECO:0000256" key="5">
    <source>
        <dbReference type="PROSITE-ProRule" id="PRU00309"/>
    </source>
</evidence>
<dbReference type="PANTHER" id="PTHR46600:SF11">
    <property type="entry name" value="THAP DOMAIN-CONTAINING PROTEIN 10"/>
    <property type="match status" value="1"/>
</dbReference>
<reference evidence="7 8" key="1">
    <citation type="submission" date="2022-05" db="EMBL/GenBank/DDBJ databases">
        <authorList>
            <consortium name="Genoscope - CEA"/>
            <person name="William W."/>
        </authorList>
    </citation>
    <scope>NUCLEOTIDE SEQUENCE [LARGE SCALE GENOMIC DNA]</scope>
</reference>
<dbReference type="InterPro" id="IPR026516">
    <property type="entry name" value="THAP1/10"/>
</dbReference>
<dbReference type="PANTHER" id="PTHR46600">
    <property type="entry name" value="THAP DOMAIN-CONTAINING"/>
    <property type="match status" value="1"/>
</dbReference>
<feature type="domain" description="THAP-type" evidence="6">
    <location>
        <begin position="1"/>
        <end position="108"/>
    </location>
</feature>
<evidence type="ECO:0000256" key="2">
    <source>
        <dbReference type="ARBA" id="ARBA00022771"/>
    </source>
</evidence>
<evidence type="ECO:0000256" key="1">
    <source>
        <dbReference type="ARBA" id="ARBA00022723"/>
    </source>
</evidence>
<evidence type="ECO:0000313" key="8">
    <source>
        <dbReference type="Proteomes" id="UP001159405"/>
    </source>
</evidence>
<protein>
    <recommendedName>
        <fullName evidence="6">THAP-type domain-containing protein</fullName>
    </recommendedName>
</protein>